<dbReference type="AlphaFoldDB" id="A0A0R3TET4"/>
<evidence type="ECO:0000256" key="5">
    <source>
        <dbReference type="PROSITE-ProRule" id="PRU00035"/>
    </source>
</evidence>
<dbReference type="GO" id="GO:0045815">
    <property type="term" value="P:transcription initiation-coupled chromatin remodeling"/>
    <property type="evidence" value="ECO:0007669"/>
    <property type="project" value="TreeGrafter"/>
</dbReference>
<reference evidence="7 8" key="2">
    <citation type="submission" date="2018-11" db="EMBL/GenBank/DDBJ databases">
        <authorList>
            <consortium name="Pathogen Informatics"/>
        </authorList>
    </citation>
    <scope>NUCLEOTIDE SEQUENCE [LARGE SCALE GENOMIC DNA]</scope>
</reference>
<evidence type="ECO:0000313" key="8">
    <source>
        <dbReference type="Proteomes" id="UP000278807"/>
    </source>
</evidence>
<dbReference type="OrthoDB" id="5421at2759"/>
<dbReference type="SUPFAM" id="SSF47370">
    <property type="entry name" value="Bromodomain"/>
    <property type="match status" value="1"/>
</dbReference>
<dbReference type="InterPro" id="IPR045199">
    <property type="entry name" value="ATAD2-like"/>
</dbReference>
<evidence type="ECO:0000256" key="1">
    <source>
        <dbReference type="ARBA" id="ARBA00006914"/>
    </source>
</evidence>
<protein>
    <submittedName>
        <fullName evidence="9">Bromo domain-containing protein</fullName>
    </submittedName>
</protein>
<feature type="domain" description="Bromo" evidence="6">
    <location>
        <begin position="545"/>
        <end position="615"/>
    </location>
</feature>
<evidence type="ECO:0000256" key="4">
    <source>
        <dbReference type="ARBA" id="ARBA00023117"/>
    </source>
</evidence>
<comment type="similarity">
    <text evidence="1">Belongs to the AAA ATPase family.</text>
</comment>
<dbReference type="GO" id="GO:0006334">
    <property type="term" value="P:nucleosome assembly"/>
    <property type="evidence" value="ECO:0007669"/>
    <property type="project" value="TreeGrafter"/>
</dbReference>
<name>A0A0R3TET4_RODNA</name>
<accession>A0A0R3TET4</accession>
<dbReference type="InterPro" id="IPR036427">
    <property type="entry name" value="Bromodomain-like_sf"/>
</dbReference>
<dbReference type="PANTHER" id="PTHR23069:SF0">
    <property type="entry name" value="TAT-BINDING HOMOLOG 7"/>
    <property type="match status" value="1"/>
</dbReference>
<dbReference type="PANTHER" id="PTHR23069">
    <property type="entry name" value="AAA DOMAIN-CONTAINING"/>
    <property type="match status" value="1"/>
</dbReference>
<keyword evidence="4 5" id="KW-0103">Bromodomain</keyword>
<keyword evidence="3" id="KW-0067">ATP-binding</keyword>
<sequence>VDKVDWCRALLTIRPASIRAELDIGNASSAAEAAIAATTRTAGGRTTNIATSPNSPQSLLLEPIIAAVTARIARALSASEKFSATGYDSEKSMVSWDSGYGDAPNSTQALWNSPELIQRIVVEDGILPSSVFPAVWQRLESVEVFTLNLASLYCGSVVSIMTSITQITAAAKRSLINQLPPHSSATLPVGHRSSNSASTPSHPLSNLQGVVIFAPRLDQLLNRLSSIQSQYLIERLLGVLATNITSGVNFGRRLVFVATVKSLPPTAIALPPPPSDELVRPILPTLSPQKAPNAVVSVRVPNNTIPSSIHNQRPLVNSNSNNNPMYFNNSNSQEHSVILNGHASPKTVSMLREQQSPPLPGSSGYLNNNVVTTTTTNLGLREFSESNFILESGDISVTSIHCDVEAQTDHLPLVPSTAIAASSGITVDSLLRRILRFPYVEKISLSPPVCSLRRKYLQSALLDWLDGVSRESTGFDLDAAAKRLPRPPSPKPVQDIGQNPATIASILDLPRQARVAVEEAKAIYNRDRLLRRFRMALRDFLNNIRRDRRFSTFLRPVPKEDAPDYNRIIRHPMSVTHIRTKIDNDEYTSVEPFKNDLKLICTNALECNSQDERAYEFQDAVDEAFDDNTTLTELGEALAEALSTCPLPPRPSSHAHEAVGNGVIAVGYM</sequence>
<dbReference type="GO" id="GO:0016887">
    <property type="term" value="F:ATP hydrolysis activity"/>
    <property type="evidence" value="ECO:0007669"/>
    <property type="project" value="TreeGrafter"/>
</dbReference>
<reference evidence="9" key="1">
    <citation type="submission" date="2017-02" db="UniProtKB">
        <authorList>
            <consortium name="WormBaseParasite"/>
        </authorList>
    </citation>
    <scope>IDENTIFICATION</scope>
</reference>
<dbReference type="Proteomes" id="UP000278807">
    <property type="component" value="Unassembled WGS sequence"/>
</dbReference>
<dbReference type="GO" id="GO:0005634">
    <property type="term" value="C:nucleus"/>
    <property type="evidence" value="ECO:0007669"/>
    <property type="project" value="TreeGrafter"/>
</dbReference>
<evidence type="ECO:0000313" key="9">
    <source>
        <dbReference type="WBParaSite" id="HNAJ_0000557301-mRNA-1"/>
    </source>
</evidence>
<evidence type="ECO:0000256" key="3">
    <source>
        <dbReference type="ARBA" id="ARBA00022840"/>
    </source>
</evidence>
<dbReference type="InterPro" id="IPR001487">
    <property type="entry name" value="Bromodomain"/>
</dbReference>
<dbReference type="WBParaSite" id="HNAJ_0000557301-mRNA-1">
    <property type="protein sequence ID" value="HNAJ_0000557301-mRNA-1"/>
    <property type="gene ID" value="HNAJ_0000557301"/>
</dbReference>
<dbReference type="SMART" id="SM00297">
    <property type="entry name" value="BROMO"/>
    <property type="match status" value="1"/>
</dbReference>
<proteinExistence type="inferred from homology"/>
<evidence type="ECO:0000259" key="6">
    <source>
        <dbReference type="PROSITE" id="PS50014"/>
    </source>
</evidence>
<dbReference type="Gene3D" id="1.20.920.10">
    <property type="entry name" value="Bromodomain-like"/>
    <property type="match status" value="1"/>
</dbReference>
<dbReference type="PRINTS" id="PR00503">
    <property type="entry name" value="BROMODOMAIN"/>
</dbReference>
<keyword evidence="2" id="KW-0547">Nucleotide-binding</keyword>
<dbReference type="GO" id="GO:0006337">
    <property type="term" value="P:nucleosome disassembly"/>
    <property type="evidence" value="ECO:0007669"/>
    <property type="project" value="TreeGrafter"/>
</dbReference>
<keyword evidence="8" id="KW-1185">Reference proteome</keyword>
<evidence type="ECO:0000256" key="2">
    <source>
        <dbReference type="ARBA" id="ARBA00022741"/>
    </source>
</evidence>
<gene>
    <name evidence="7" type="ORF">HNAJ_LOCUS5571</name>
</gene>
<dbReference type="GO" id="GO:0003682">
    <property type="term" value="F:chromatin binding"/>
    <property type="evidence" value="ECO:0007669"/>
    <property type="project" value="TreeGrafter"/>
</dbReference>
<evidence type="ECO:0000313" key="7">
    <source>
        <dbReference type="EMBL" id="VDO01431.1"/>
    </source>
</evidence>
<dbReference type="EMBL" id="UZAE01004938">
    <property type="protein sequence ID" value="VDO01431.1"/>
    <property type="molecule type" value="Genomic_DNA"/>
</dbReference>
<dbReference type="PROSITE" id="PS50014">
    <property type="entry name" value="BROMODOMAIN_2"/>
    <property type="match status" value="1"/>
</dbReference>
<organism evidence="9">
    <name type="scientific">Rodentolepis nana</name>
    <name type="common">Dwarf tapeworm</name>
    <name type="synonym">Hymenolepis nana</name>
    <dbReference type="NCBI Taxonomy" id="102285"/>
    <lineage>
        <taxon>Eukaryota</taxon>
        <taxon>Metazoa</taxon>
        <taxon>Spiralia</taxon>
        <taxon>Lophotrochozoa</taxon>
        <taxon>Platyhelminthes</taxon>
        <taxon>Cestoda</taxon>
        <taxon>Eucestoda</taxon>
        <taxon>Cyclophyllidea</taxon>
        <taxon>Hymenolepididae</taxon>
        <taxon>Rodentolepis</taxon>
    </lineage>
</organism>
<dbReference type="GO" id="GO:0042393">
    <property type="term" value="F:histone binding"/>
    <property type="evidence" value="ECO:0007669"/>
    <property type="project" value="TreeGrafter"/>
</dbReference>
<dbReference type="STRING" id="102285.A0A0R3TET4"/>
<dbReference type="GO" id="GO:0005524">
    <property type="term" value="F:ATP binding"/>
    <property type="evidence" value="ECO:0007669"/>
    <property type="project" value="UniProtKB-KW"/>
</dbReference>
<dbReference type="Pfam" id="PF00439">
    <property type="entry name" value="Bromodomain"/>
    <property type="match status" value="1"/>
</dbReference>